<keyword evidence="3" id="KW-1185">Reference proteome</keyword>
<reference evidence="2 3" key="1">
    <citation type="journal article" date="2014" name="Genome Announc.">
        <title>Draft Genome Sequence of the Antitrypanosomally Active Sponge-Associated Bacterium Actinokineospora sp. Strain EG49.</title>
        <authorList>
            <person name="Harjes J."/>
            <person name="Ryu T."/>
            <person name="Abdelmohsen U.R."/>
            <person name="Moitinho-Silva L."/>
            <person name="Horn H."/>
            <person name="Ravasi T."/>
            <person name="Hentschel U."/>
        </authorList>
    </citation>
    <scope>NUCLEOTIDE SEQUENCE [LARGE SCALE GENOMIC DNA]</scope>
    <source>
        <strain evidence="2 3">EG49</strain>
    </source>
</reference>
<name>W7JDP1_9PSEU</name>
<dbReference type="Proteomes" id="UP000019277">
    <property type="component" value="Unassembled WGS sequence"/>
</dbReference>
<dbReference type="STRING" id="909613.UO65_0546"/>
<evidence type="ECO:0000313" key="3">
    <source>
        <dbReference type="Proteomes" id="UP000019277"/>
    </source>
</evidence>
<feature type="compositionally biased region" description="Basic and acidic residues" evidence="1">
    <location>
        <begin position="1"/>
        <end position="10"/>
    </location>
</feature>
<dbReference type="EMBL" id="AYXG01000021">
    <property type="protein sequence ID" value="EWC64114.1"/>
    <property type="molecule type" value="Genomic_DNA"/>
</dbReference>
<feature type="region of interest" description="Disordered" evidence="1">
    <location>
        <begin position="1"/>
        <end position="72"/>
    </location>
</feature>
<evidence type="ECO:0000256" key="1">
    <source>
        <dbReference type="SAM" id="MobiDB-lite"/>
    </source>
</evidence>
<organism evidence="2 3">
    <name type="scientific">Actinokineospora spheciospongiae</name>
    <dbReference type="NCBI Taxonomy" id="909613"/>
    <lineage>
        <taxon>Bacteria</taxon>
        <taxon>Bacillati</taxon>
        <taxon>Actinomycetota</taxon>
        <taxon>Actinomycetes</taxon>
        <taxon>Pseudonocardiales</taxon>
        <taxon>Pseudonocardiaceae</taxon>
        <taxon>Actinokineospora</taxon>
    </lineage>
</organism>
<gene>
    <name evidence="2" type="ORF">UO65_0546</name>
</gene>
<evidence type="ECO:0000313" key="2">
    <source>
        <dbReference type="EMBL" id="EWC64114.1"/>
    </source>
</evidence>
<accession>W7JDP1</accession>
<protein>
    <submittedName>
        <fullName evidence="2">Uncharacterized protein</fullName>
    </submittedName>
</protein>
<sequence>MADDGRERKTGRTGHATILTPGPRPGRSRAGASVLAPGSPRSRRLPGARAPVAPRRENSPVTVAGPHRNRTGFLRTPCLVCP</sequence>
<proteinExistence type="predicted"/>
<dbReference type="AlphaFoldDB" id="W7JDP1"/>
<comment type="caution">
    <text evidence="2">The sequence shown here is derived from an EMBL/GenBank/DDBJ whole genome shotgun (WGS) entry which is preliminary data.</text>
</comment>